<dbReference type="EMBL" id="JAGGLL010000003">
    <property type="protein sequence ID" value="MBP2020861.1"/>
    <property type="molecule type" value="Genomic_DNA"/>
</dbReference>
<evidence type="ECO:0000313" key="2">
    <source>
        <dbReference type="Proteomes" id="UP001519308"/>
    </source>
</evidence>
<organism evidence="1 2">
    <name type="scientific">Clostridium punense</name>
    <dbReference type="NCBI Taxonomy" id="1054297"/>
    <lineage>
        <taxon>Bacteria</taxon>
        <taxon>Bacillati</taxon>
        <taxon>Bacillota</taxon>
        <taxon>Clostridia</taxon>
        <taxon>Eubacteriales</taxon>
        <taxon>Clostridiaceae</taxon>
        <taxon>Clostridium</taxon>
    </lineage>
</organism>
<sequence length="281" mass="32581">MNDFFVPLYINDEVLSSLFKIAIERFIEIEKITNKQEVIINSNVPLCELTCGKILQGNASVQLLQGFTRRTIQEIEKSTITTYIRLRDILEKNMFLKKVSSKDDINFIEDGDIVEIKCKMKMNSQLKKIQHVIDILEIESIIDECNLERREEKKFDKKALLNWFKTTLQIVKDSKCTKYITEPLFSSDLRGIIPIQNKYSLMDLDCNYHTNMTVLGKVSSIEKNSHGNIKAPINTETCFDFAYDRLSSVLSKDLLDKLNIDDLIEENISSYMEIIPIIIYV</sequence>
<keyword evidence="2" id="KW-1185">Reference proteome</keyword>
<comment type="caution">
    <text evidence="1">The sequence shown here is derived from an EMBL/GenBank/DDBJ whole genome shotgun (WGS) entry which is preliminary data.</text>
</comment>
<dbReference type="RefSeq" id="WP_021282689.1">
    <property type="nucleotide sequence ID" value="NZ_JAGGLL010000003.1"/>
</dbReference>
<protein>
    <submittedName>
        <fullName evidence="1">Uncharacterized protein</fullName>
    </submittedName>
</protein>
<name>A0ABS4JZ98_9CLOT</name>
<accession>A0ABS4JZ98</accession>
<reference evidence="1 2" key="1">
    <citation type="submission" date="2021-03" db="EMBL/GenBank/DDBJ databases">
        <title>Genomic Encyclopedia of Type Strains, Phase IV (KMG-IV): sequencing the most valuable type-strain genomes for metagenomic binning, comparative biology and taxonomic classification.</title>
        <authorList>
            <person name="Goeker M."/>
        </authorList>
    </citation>
    <scope>NUCLEOTIDE SEQUENCE [LARGE SCALE GENOMIC DNA]</scope>
    <source>
        <strain evidence="1 2">DSM 28650</strain>
    </source>
</reference>
<proteinExistence type="predicted"/>
<dbReference type="Proteomes" id="UP001519308">
    <property type="component" value="Unassembled WGS sequence"/>
</dbReference>
<gene>
    <name evidence="1" type="ORF">J2Z44_000645</name>
</gene>
<evidence type="ECO:0000313" key="1">
    <source>
        <dbReference type="EMBL" id="MBP2020861.1"/>
    </source>
</evidence>